<protein>
    <submittedName>
        <fullName evidence="2">Uncharacterized protein</fullName>
    </submittedName>
</protein>
<feature type="non-terminal residue" evidence="2">
    <location>
        <position position="1"/>
    </location>
</feature>
<name>A0A0L6V820_9BASI</name>
<comment type="caution">
    <text evidence="2">The sequence shown here is derived from an EMBL/GenBank/DDBJ whole genome shotgun (WGS) entry which is preliminary data.</text>
</comment>
<dbReference type="Proteomes" id="UP000037035">
    <property type="component" value="Unassembled WGS sequence"/>
</dbReference>
<evidence type="ECO:0000313" key="3">
    <source>
        <dbReference type="Proteomes" id="UP000037035"/>
    </source>
</evidence>
<keyword evidence="3" id="KW-1185">Reference proteome</keyword>
<evidence type="ECO:0000256" key="1">
    <source>
        <dbReference type="SAM" id="MobiDB-lite"/>
    </source>
</evidence>
<organism evidence="2 3">
    <name type="scientific">Puccinia sorghi</name>
    <dbReference type="NCBI Taxonomy" id="27349"/>
    <lineage>
        <taxon>Eukaryota</taxon>
        <taxon>Fungi</taxon>
        <taxon>Dikarya</taxon>
        <taxon>Basidiomycota</taxon>
        <taxon>Pucciniomycotina</taxon>
        <taxon>Pucciniomycetes</taxon>
        <taxon>Pucciniales</taxon>
        <taxon>Pucciniaceae</taxon>
        <taxon>Puccinia</taxon>
    </lineage>
</organism>
<feature type="compositionally biased region" description="Low complexity" evidence="1">
    <location>
        <begin position="125"/>
        <end position="144"/>
    </location>
</feature>
<accession>A0A0L6V820</accession>
<dbReference type="EMBL" id="LAVV01007328">
    <property type="protein sequence ID" value="KNZ56280.1"/>
    <property type="molecule type" value="Genomic_DNA"/>
</dbReference>
<feature type="region of interest" description="Disordered" evidence="1">
    <location>
        <begin position="123"/>
        <end position="147"/>
    </location>
</feature>
<dbReference type="VEuPathDB" id="FungiDB:VP01_2442g1"/>
<evidence type="ECO:0000313" key="2">
    <source>
        <dbReference type="EMBL" id="KNZ56280.1"/>
    </source>
</evidence>
<sequence>AAITKLFFYPKNTHQKHLDKLYPFKSSTQLIQPASHGKYLPPTPSSSALLTRAIDITPSRTTTPKSTNKRAPGPLLTHPGFHQIIFIMAQRGDKLQQFTNSSWNLPRSTCWLLSWHGRKLIKPASNSRSPGSSLGQSSQQLPKSTQPASVLTMGRLHQHFLTILPQQQVKDHVNISGNCGILHSLVDFGLPLPFSTLLIYAFQLWEALSIMNGDNCAAHTEGESELHDSLAVSIWLWNPSRFKGGHLHPCSLLQRWLLMMMQMTKVTPQPTMGPCPIQQFHSKCGFGPSAIPTQHPVGWSLVGCKYTLSSHGSKKPSFSFSPNGIFGDCSTLWKEKLTQEVTESPSSMCVEYSLVSLQKTSRLVSILL</sequence>
<gene>
    <name evidence="2" type="ORF">VP01_2442g1</name>
</gene>
<dbReference type="AlphaFoldDB" id="A0A0L6V820"/>
<proteinExistence type="predicted"/>
<reference evidence="2 3" key="1">
    <citation type="submission" date="2015-08" db="EMBL/GenBank/DDBJ databases">
        <title>Next Generation Sequencing and Analysis of the Genome of Puccinia sorghi L Schw, the Causal Agent of Maize Common Rust.</title>
        <authorList>
            <person name="Rochi L."/>
            <person name="Burguener G."/>
            <person name="Darino M."/>
            <person name="Turjanski A."/>
            <person name="Kreff E."/>
            <person name="Dieguez M.J."/>
            <person name="Sacco F."/>
        </authorList>
    </citation>
    <scope>NUCLEOTIDE SEQUENCE [LARGE SCALE GENOMIC DNA]</scope>
    <source>
        <strain evidence="2 3">RO10H11247</strain>
    </source>
</reference>